<keyword evidence="1" id="KW-0472">Membrane</keyword>
<protein>
    <submittedName>
        <fullName evidence="2">Uncharacterized protein</fullName>
    </submittedName>
</protein>
<feature type="transmembrane region" description="Helical" evidence="1">
    <location>
        <begin position="162"/>
        <end position="184"/>
    </location>
</feature>
<comment type="caution">
    <text evidence="2">The sequence shown here is derived from an EMBL/GenBank/DDBJ whole genome shotgun (WGS) entry which is preliminary data.</text>
</comment>
<gene>
    <name evidence="2" type="ORF">UY02_C0035G0003</name>
</gene>
<dbReference type="AlphaFoldDB" id="A0A0G1VD05"/>
<organism evidence="2 3">
    <name type="scientific">Candidatus Giovannonibacteria bacterium GW2011_GWB1_47_6b</name>
    <dbReference type="NCBI Taxonomy" id="1618655"/>
    <lineage>
        <taxon>Bacteria</taxon>
        <taxon>Candidatus Giovannoniibacteriota</taxon>
    </lineage>
</organism>
<keyword evidence="1" id="KW-1133">Transmembrane helix</keyword>
<keyword evidence="1" id="KW-0812">Transmembrane</keyword>
<sequence length="524" mass="59486">MPREKALEYIKITRNAGFSDVEIRRELEKSGWPLGEIDAAFHNLDQRPGKVQPPPQVVKKELPRTFVQKPKEPIPPKVALPEPHEKLLDAPHTSVPYDEIKPRQIPISKGVSPRQPVVTDSPAPEFRSREHMFSGKQEEAAAPKSPILLRPNMVPVGHKKTYVAAFSILGLVVASAASAGFWYWSAVLYPQKVVKEGLGSLATMKSFEYDTEFSLRVERDASGTVGRAVQPFLHPMASVLYGIVRAEQKDGPPSYTFTVRAKGAVDYHDQNNPRYQLVLTLGTRSLLGSNVEFESKLSEGVYYFRFLELPFLDSRAFFGDDVPTFTTKSLEEKWVSFNPVAFQEEFNASVEKLAKLDPRFQEYIISPEHEPDLITQDKIKQIQDLWDKNSFISWEEKVFPEDVDGELTYRVKGKLDREKLVSFLEEAAKVSDDAERREIVDAFGMLGDIEINAWISENTRRVVKLTSQTALTDPHNPSAEITELLFEIRFSHIDEPVSVELPHDAYDLKNILDHVFPEQIKKPK</sequence>
<proteinExistence type="predicted"/>
<dbReference type="EMBL" id="LCOK01000035">
    <property type="protein sequence ID" value="KKU76028.1"/>
    <property type="molecule type" value="Genomic_DNA"/>
</dbReference>
<evidence type="ECO:0000313" key="2">
    <source>
        <dbReference type="EMBL" id="KKU76028.1"/>
    </source>
</evidence>
<evidence type="ECO:0000313" key="3">
    <source>
        <dbReference type="Proteomes" id="UP000034682"/>
    </source>
</evidence>
<dbReference type="Proteomes" id="UP000034682">
    <property type="component" value="Unassembled WGS sequence"/>
</dbReference>
<name>A0A0G1VD05_9BACT</name>
<dbReference type="Gene3D" id="2.50.20.20">
    <property type="match status" value="1"/>
</dbReference>
<evidence type="ECO:0000256" key="1">
    <source>
        <dbReference type="SAM" id="Phobius"/>
    </source>
</evidence>
<reference evidence="2 3" key="1">
    <citation type="journal article" date="2015" name="Nature">
        <title>rRNA introns, odd ribosomes, and small enigmatic genomes across a large radiation of phyla.</title>
        <authorList>
            <person name="Brown C.T."/>
            <person name="Hug L.A."/>
            <person name="Thomas B.C."/>
            <person name="Sharon I."/>
            <person name="Castelle C.J."/>
            <person name="Singh A."/>
            <person name="Wilkins M.J."/>
            <person name="Williams K.H."/>
            <person name="Banfield J.F."/>
        </authorList>
    </citation>
    <scope>NUCLEOTIDE SEQUENCE [LARGE SCALE GENOMIC DNA]</scope>
</reference>
<accession>A0A0G1VD05</accession>